<dbReference type="InterPro" id="IPR011990">
    <property type="entry name" value="TPR-like_helical_dom_sf"/>
</dbReference>
<dbReference type="SUPFAM" id="SSF48452">
    <property type="entry name" value="TPR-like"/>
    <property type="match status" value="3"/>
</dbReference>
<dbReference type="SMART" id="SM00028">
    <property type="entry name" value="TPR"/>
    <property type="match status" value="8"/>
</dbReference>
<accession>A0A162H3Q8</accession>
<feature type="chain" id="PRO_5007834741" evidence="3">
    <location>
        <begin position="26"/>
        <end position="1070"/>
    </location>
</feature>
<evidence type="ECO:0000256" key="3">
    <source>
        <dbReference type="SAM" id="SignalP"/>
    </source>
</evidence>
<evidence type="ECO:0000313" key="4">
    <source>
        <dbReference type="EMBL" id="KYG69599.1"/>
    </source>
</evidence>
<dbReference type="Pfam" id="PF13432">
    <property type="entry name" value="TPR_16"/>
    <property type="match status" value="1"/>
</dbReference>
<dbReference type="PANTHER" id="PTHR12558:SF13">
    <property type="entry name" value="CELL DIVISION CYCLE PROTEIN 27 HOMOLOG"/>
    <property type="match status" value="1"/>
</dbReference>
<evidence type="ECO:0000313" key="5">
    <source>
        <dbReference type="Proteomes" id="UP000075799"/>
    </source>
</evidence>
<dbReference type="RefSeq" id="WP_063206489.1">
    <property type="nucleotide sequence ID" value="NZ_LUKD01000001.1"/>
</dbReference>
<dbReference type="OrthoDB" id="5287059at2"/>
<dbReference type="AlphaFoldDB" id="A0A162H3Q8"/>
<dbReference type="EMBL" id="LUKD01000001">
    <property type="protein sequence ID" value="KYG69599.1"/>
    <property type="molecule type" value="Genomic_DNA"/>
</dbReference>
<organism evidence="4 5">
    <name type="scientific">Bdellovibrio bacteriovorus</name>
    <dbReference type="NCBI Taxonomy" id="959"/>
    <lineage>
        <taxon>Bacteria</taxon>
        <taxon>Pseudomonadati</taxon>
        <taxon>Bdellovibrionota</taxon>
        <taxon>Bdellovibrionia</taxon>
        <taxon>Bdellovibrionales</taxon>
        <taxon>Pseudobdellovibrionaceae</taxon>
        <taxon>Bdellovibrio</taxon>
    </lineage>
</organism>
<dbReference type="PROSITE" id="PS50005">
    <property type="entry name" value="TPR"/>
    <property type="match status" value="3"/>
</dbReference>
<protein>
    <submittedName>
        <fullName evidence="4">Adventurous gliding motility protein U</fullName>
    </submittedName>
</protein>
<feature type="repeat" description="TPR" evidence="1">
    <location>
        <begin position="593"/>
        <end position="626"/>
    </location>
</feature>
<evidence type="ECO:0000256" key="2">
    <source>
        <dbReference type="SAM" id="MobiDB-lite"/>
    </source>
</evidence>
<sequence length="1070" mass="121986">MKFNRHQLLIPSLLTTLCLSPMAFAQRSTVKTTKTVKKKTVGELLSQASESSRGGRLQMSKTDTSLPASNMGFKQDVRSYNLESVKPPRSSEIMQHESSGASSEQAQYERVLDQQIQELYKLTQKFKTSPNRGELWLRLAELYVEKASLIDSRKQDEYDAKLRAFQAGKTKKKPRLDTADAREYNKKAVQLYEWFQRDFPRDEKNSQALFFLGYNYFELGEVKKGAQYYEQLTRGYPNSPFVGEAHFALAEYYFENEKWAPAYKEYSYLIKEKRHRLHTFALYKGAWCLFRIGKVQQAMNYLEFIIKSGKAETGDQLAGRRTVNRTRLEGEALRDIVIFYAEGGDPGKAASYFKNLVGNEYLPYLERLAYQYSDRGNKDASRDVFKLLISQNPTAPKAFEYQYQIVQNYYYAKNTSRFKTELYSWVKDYDASGAWYAANKNNKELIENSYKLRETTLRNYVLQQHQTAQNSRAPYSQSLANEGYQLYLREFPDSASAGDMHFYYGELLYDMQKYDEASVQYKWVVDNAPQSKFYGKSAQNLILSVERSIPSDQEMQKRVGNSLDPVPLEPKVDRFIKAGQWYIEKFPTSEKAVEIKFRIGRLYYQSNHFDEATKHFREIVQQHPNTKYAEYSANLLLDIYNLKKDYVGLEKTGAELLAVPSIAASKAGSDIRGVLEKASFKRGQDLELEKKYADSAQVYQAFAKQNPKSNLATTALFNAGVNFERAGMNGPAIESYQGVIDSKDPAAEKLKPKARRLLAKQYQDSAQFEEAAKLYKQSAQENPTDPLAPNLIFNAAVLYEALGKSDEAIRSYTEFTKLNKKHADNIEAVFSMAQIHRKAGQNGAAIARYIEYVENGGRDQEKVVEAAYWVSELSERSRAKTKADEWKQKTLSIQKRFAPNKKGVGASWAAKLKFGEAQETFKEMKAITFPADPNKQKAAADKKIALLTKLTGELADIIKYDSAEEIVSSLSVLGEANQNMAQAIVNAPLPPGLNAEETKQYKAGVEKFAEPFNTKAKESFKLAVERGLELEVYNDGFKTAYEYMNKLDPKTYYNGGEVGSDIRLVNWMGQ</sequence>
<keyword evidence="1" id="KW-0802">TPR repeat</keyword>
<feature type="repeat" description="TPR" evidence="1">
    <location>
        <begin position="206"/>
        <end position="239"/>
    </location>
</feature>
<feature type="compositionally biased region" description="Polar residues" evidence="2">
    <location>
        <begin position="92"/>
        <end position="105"/>
    </location>
</feature>
<reference evidence="4 5" key="1">
    <citation type="submission" date="2016-03" db="EMBL/GenBank/DDBJ databases">
        <authorList>
            <person name="Ploux O."/>
        </authorList>
    </citation>
    <scope>NUCLEOTIDE SEQUENCE [LARGE SCALE GENOMIC DNA]</scope>
    <source>
        <strain evidence="4 5">EC13</strain>
    </source>
</reference>
<dbReference type="Gene3D" id="1.25.40.10">
    <property type="entry name" value="Tetratricopeptide repeat domain"/>
    <property type="match status" value="5"/>
</dbReference>
<dbReference type="Proteomes" id="UP000075799">
    <property type="component" value="Unassembled WGS sequence"/>
</dbReference>
<feature type="repeat" description="TPR" evidence="1">
    <location>
        <begin position="752"/>
        <end position="785"/>
    </location>
</feature>
<feature type="region of interest" description="Disordered" evidence="2">
    <location>
        <begin position="44"/>
        <end position="70"/>
    </location>
</feature>
<dbReference type="InterPro" id="IPR019734">
    <property type="entry name" value="TPR_rpt"/>
</dbReference>
<gene>
    <name evidence="4" type="ORF">AZI87_10550</name>
</gene>
<dbReference type="Pfam" id="PF13174">
    <property type="entry name" value="TPR_6"/>
    <property type="match status" value="2"/>
</dbReference>
<proteinExistence type="predicted"/>
<evidence type="ECO:0000256" key="1">
    <source>
        <dbReference type="PROSITE-ProRule" id="PRU00339"/>
    </source>
</evidence>
<feature type="compositionally biased region" description="Polar residues" evidence="2">
    <location>
        <begin position="59"/>
        <end position="68"/>
    </location>
</feature>
<feature type="signal peptide" evidence="3">
    <location>
        <begin position="1"/>
        <end position="25"/>
    </location>
</feature>
<dbReference type="PANTHER" id="PTHR12558">
    <property type="entry name" value="CELL DIVISION CYCLE 16,23,27"/>
    <property type="match status" value="1"/>
</dbReference>
<keyword evidence="3" id="KW-0732">Signal</keyword>
<comment type="caution">
    <text evidence="4">The sequence shown here is derived from an EMBL/GenBank/DDBJ whole genome shotgun (WGS) entry which is preliminary data.</text>
</comment>
<name>A0A162H3Q8_BDEBC</name>
<feature type="region of interest" description="Disordered" evidence="2">
    <location>
        <begin position="84"/>
        <end position="105"/>
    </location>
</feature>